<dbReference type="InterPro" id="IPR039728">
    <property type="entry name" value="GLG1"/>
</dbReference>
<dbReference type="InParanoid" id="A0A7M7N6X6"/>
<protein>
    <recommendedName>
        <fullName evidence="13">Golgi apparatus protein 1</fullName>
    </recommendedName>
</protein>
<feature type="repeat" description="Cys-rich GLG1" evidence="8">
    <location>
        <begin position="631"/>
        <end position="693"/>
    </location>
</feature>
<keyword evidence="7" id="KW-0325">Glycoprotein</keyword>
<keyword evidence="3" id="KW-0732">Signal</keyword>
<evidence type="ECO:0000256" key="5">
    <source>
        <dbReference type="ARBA" id="ARBA00022989"/>
    </source>
</evidence>
<keyword evidence="5 10" id="KW-1133">Transmembrane helix</keyword>
<evidence type="ECO:0000256" key="2">
    <source>
        <dbReference type="ARBA" id="ARBA00022692"/>
    </source>
</evidence>
<feature type="repeat" description="Cys-rich GLG1" evidence="8">
    <location>
        <begin position="1135"/>
        <end position="1199"/>
    </location>
</feature>
<feature type="repeat" description="Cys-rich GLG1" evidence="8">
    <location>
        <begin position="764"/>
        <end position="824"/>
    </location>
</feature>
<evidence type="ECO:0000256" key="1">
    <source>
        <dbReference type="ARBA" id="ARBA00004479"/>
    </source>
</evidence>
<keyword evidence="4" id="KW-0677">Repeat</keyword>
<dbReference type="PANTHER" id="PTHR11884:SF1">
    <property type="entry name" value="GOLGI APPARATUS PROTEIN 1"/>
    <property type="match status" value="1"/>
</dbReference>
<organism evidence="11 12">
    <name type="scientific">Strongylocentrotus purpuratus</name>
    <name type="common">Purple sea urchin</name>
    <dbReference type="NCBI Taxonomy" id="7668"/>
    <lineage>
        <taxon>Eukaryota</taxon>
        <taxon>Metazoa</taxon>
        <taxon>Echinodermata</taxon>
        <taxon>Eleutherozoa</taxon>
        <taxon>Echinozoa</taxon>
        <taxon>Echinoidea</taxon>
        <taxon>Euechinoidea</taxon>
        <taxon>Echinacea</taxon>
        <taxon>Camarodonta</taxon>
        <taxon>Echinidea</taxon>
        <taxon>Strongylocentrotidae</taxon>
        <taxon>Strongylocentrotus</taxon>
    </lineage>
</organism>
<feature type="repeat" description="Cys-rich GLG1" evidence="8">
    <location>
        <begin position="1265"/>
        <end position="1325"/>
    </location>
</feature>
<dbReference type="PANTHER" id="PTHR11884">
    <property type="entry name" value="SELECTIN LIGAND RELATED"/>
    <property type="match status" value="1"/>
</dbReference>
<dbReference type="InterPro" id="IPR001893">
    <property type="entry name" value="Cys-rich_GLG1_repeat"/>
</dbReference>
<keyword evidence="12" id="KW-1185">Reference proteome</keyword>
<dbReference type="OMA" id="WSFAGLN"/>
<evidence type="ECO:0000256" key="7">
    <source>
        <dbReference type="ARBA" id="ARBA00023180"/>
    </source>
</evidence>
<reference evidence="11" key="2">
    <citation type="submission" date="2021-01" db="UniProtKB">
        <authorList>
            <consortium name="EnsemblMetazoa"/>
        </authorList>
    </citation>
    <scope>IDENTIFICATION</scope>
</reference>
<dbReference type="Pfam" id="PF00839">
    <property type="entry name" value="Cys_rich_FGFR"/>
    <property type="match status" value="15"/>
</dbReference>
<comment type="subcellular location">
    <subcellularLocation>
        <location evidence="1">Membrane</location>
        <topology evidence="1">Single-pass type I membrane protein</topology>
    </subcellularLocation>
</comment>
<dbReference type="PROSITE" id="PS51289">
    <property type="entry name" value="GLG1_C_RICH"/>
    <property type="match status" value="6"/>
</dbReference>
<evidence type="ECO:0008006" key="13">
    <source>
        <dbReference type="Google" id="ProtNLM"/>
    </source>
</evidence>
<evidence type="ECO:0000256" key="10">
    <source>
        <dbReference type="SAM" id="Phobius"/>
    </source>
</evidence>
<keyword evidence="6 10" id="KW-0472">Membrane</keyword>
<proteinExistence type="predicted"/>
<feature type="transmembrane region" description="Helical" evidence="10">
    <location>
        <begin position="1623"/>
        <end position="1640"/>
    </location>
</feature>
<dbReference type="GO" id="GO:0017134">
    <property type="term" value="F:fibroblast growth factor binding"/>
    <property type="evidence" value="ECO:0000318"/>
    <property type="project" value="GO_Central"/>
</dbReference>
<evidence type="ECO:0000256" key="6">
    <source>
        <dbReference type="ARBA" id="ARBA00023136"/>
    </source>
</evidence>
<evidence type="ECO:0000256" key="9">
    <source>
        <dbReference type="SAM" id="MobiDB-lite"/>
    </source>
</evidence>
<dbReference type="Proteomes" id="UP000007110">
    <property type="component" value="Unassembled WGS sequence"/>
</dbReference>
<dbReference type="InterPro" id="IPR017873">
    <property type="entry name" value="Cys-rich_GLG1_repeat_euk"/>
</dbReference>
<sequence>MLFAYRISDMCKVTKAMQYNYKDFNTEMMKSFLQHSQTVMDEQKFCGEMTAAPPQGQTSITLSLSETYYMSQAAGVQVARPLPLDPSTCSLLWKSMDCDQRELNSICQVYAFLATIEGPILESQKVTLDTPGDLQPNEPQSPGTQAEDNASDQSKTASNPGEQGKGVEETPDAELQRPSGEDAQPKNPAEVPINGNPLVRNPENPAEFPINGNPLVGNPENPAEVPINGNPLVGNPGNQAEVPVNEVPVVKLGNQAEVPVNEIPVGNPGNQAEVPVNEIPVGNPGNQAEVPINETPVENPGNQAEVPVNEIPVENPGIQAEVPVNEIPVGNPGNQAEVPINETPVGNPGNQAEVPINEVPVGNPGNQAEVPVNEIPVGNPGNQAEVPINETPVGNPGNQAEVPINEVPVGNRGNPAEVPVNEVPVVNPGNQAEVPINETPVGNPGNQAEVPINEVPVGNRGNPAEVPVNEIPVGNPGNQAEVPVNETPVENPRNQAEVPINEVPVMNPVEVPINENPVVNPGNPAGSPINENPDVNLGNPAEGPINEIPAVNPGNPAAYWNREEDASEQPQAQVPDKAYRIPIKSKAVPLKPVRIADHPACIADVQHICPRNMEKGNNFAVLDCLQMADSDISADCNHFLWNYKKNLTTDYRFDNAAAEVCREDLAKLQDCSGLDKGKGLVLPCLLDHVEDISIDQCTQYLNRMKQIIFSDYRLITGFYQSCNDDIDKFKCDVINEDGVPSLNKPQPPHSQGGTIHCLEKNIQSLDKACKLQILRVAELSSNDYHEDRSLFFACKEDRERFCAYLHAGQGNIYKCLKEHKFSPEMSTDCKEKLTTRQKVVALDYKVNFRLQRRCKKEIQNARCQETAAKTKEVKLAEILICLGSAGRAGHKISGECQAELTDTRKEIMSDYMINPGLVKACSSEIDVQCKGLRREGKTIHCLMALAKKGGISAECKKGLSTLMEEAGAGSDYRIDPALRNACKESRALLCPKEDDAETLSCLMDNIEDNQMMDNCAEKLLEIQYFISRNFRLDPLLFKNCESDAGTFCYEEQWQEKEETPSGLVFSCLHRHLHDHSQPLQSRCADQVHRVLRQRAVSVYLNPRIEENCRVDLGAHCNDKTKRGEELRCLQDHLDDLGQKCRQAVGNFTVEEAEDVQMNRKLIAACAPMLRKFCQDKLKAKRVDEGEALKCLIEHKNDDEMEAKCQASIEHFQLIQLKDYRFTFKFKESCHKDVLKLCKGSRDKPSIINCLTLAVRDSVLQQKEPPVDPECRSQLKFELLQRNENIKFDPELTKACGEEVTKLCPTVTQGNARVMECLWSHQEELGNDCHVKVFNREKEMAAKPDIDYALMHSCKKTIKTKCKDVDPDKLIDCLKEHKDDPGTGPRCRMVLNKRQIERNSNIMLNPLLRKACKMDIPKFCKDVENEMKSNPTDMEGKIIGCLRGQFSKRQPTLSPACDKHMGGLLKEGAEDYRLDRNLVKYCSHTIKEKCSEEMDNPGTGRVEECLKAHLSEIKDEKCQQQLVNLFLEGLADIHVDPLLYKACALDIKHYCAGIPQGQGQQISCVLEALDEEAVHLQPDCKRMMLERREMWEYAARLVPALSFRFFPVFAGQSRTLGHPASFNFHYFCLFFLFFLICLYFLKKKSDLKH</sequence>
<dbReference type="GeneID" id="115920222"/>
<reference evidence="12" key="1">
    <citation type="submission" date="2015-02" db="EMBL/GenBank/DDBJ databases">
        <title>Genome sequencing for Strongylocentrotus purpuratus.</title>
        <authorList>
            <person name="Murali S."/>
            <person name="Liu Y."/>
            <person name="Vee V."/>
            <person name="English A."/>
            <person name="Wang M."/>
            <person name="Skinner E."/>
            <person name="Han Y."/>
            <person name="Muzny D.M."/>
            <person name="Worley K.C."/>
            <person name="Gibbs R.A."/>
        </authorList>
    </citation>
    <scope>NUCLEOTIDE SEQUENCE</scope>
</reference>
<feature type="compositionally biased region" description="Polar residues" evidence="9">
    <location>
        <begin position="137"/>
        <end position="161"/>
    </location>
</feature>
<feature type="repeat" description="Cys-rich GLG1" evidence="8">
    <location>
        <begin position="1512"/>
        <end position="1572"/>
    </location>
</feature>
<evidence type="ECO:0000256" key="4">
    <source>
        <dbReference type="ARBA" id="ARBA00022737"/>
    </source>
</evidence>
<evidence type="ECO:0000256" key="8">
    <source>
        <dbReference type="PROSITE-ProRule" id="PRU00622"/>
    </source>
</evidence>
<evidence type="ECO:0000313" key="12">
    <source>
        <dbReference type="Proteomes" id="UP000007110"/>
    </source>
</evidence>
<dbReference type="KEGG" id="spu:115920222"/>
<accession>A0A7M7N6X6</accession>
<dbReference type="EnsemblMetazoa" id="XM_030975526">
    <property type="protein sequence ID" value="XP_030831386"/>
    <property type="gene ID" value="LOC115920222"/>
</dbReference>
<evidence type="ECO:0000313" key="11">
    <source>
        <dbReference type="EnsemblMetazoa" id="XP_030831386"/>
    </source>
</evidence>
<keyword evidence="2 10" id="KW-0812">Transmembrane</keyword>
<feature type="repeat" description="Cys-rich GLG1" evidence="8">
    <location>
        <begin position="950"/>
        <end position="1010"/>
    </location>
</feature>
<name>A0A7M7N6X6_STRPU</name>
<dbReference type="OrthoDB" id="2015434at2759"/>
<dbReference type="RefSeq" id="XP_030831386.1">
    <property type="nucleotide sequence ID" value="XM_030975526.1"/>
</dbReference>
<feature type="region of interest" description="Disordered" evidence="9">
    <location>
        <begin position="127"/>
        <end position="207"/>
    </location>
</feature>
<dbReference type="GO" id="GO:0000139">
    <property type="term" value="C:Golgi membrane"/>
    <property type="evidence" value="ECO:0000318"/>
    <property type="project" value="GO_Central"/>
</dbReference>
<evidence type="ECO:0000256" key="3">
    <source>
        <dbReference type="ARBA" id="ARBA00022729"/>
    </source>
</evidence>